<proteinExistence type="predicted"/>
<dbReference type="CDD" id="cd00757">
    <property type="entry name" value="ThiF_MoeB_HesA_family"/>
    <property type="match status" value="1"/>
</dbReference>
<dbReference type="InterPro" id="IPR001763">
    <property type="entry name" value="Rhodanese-like_dom"/>
</dbReference>
<dbReference type="SMART" id="SM00450">
    <property type="entry name" value="RHOD"/>
    <property type="match status" value="1"/>
</dbReference>
<accession>A0ABW3G4C7</accession>
<evidence type="ECO:0000259" key="2">
    <source>
        <dbReference type="PROSITE" id="PS50206"/>
    </source>
</evidence>
<feature type="transmembrane region" description="Helical" evidence="1">
    <location>
        <begin position="44"/>
        <end position="71"/>
    </location>
</feature>
<comment type="caution">
    <text evidence="3">The sequence shown here is derived from an EMBL/GenBank/DDBJ whole genome shotgun (WGS) entry which is preliminary data.</text>
</comment>
<keyword evidence="1" id="KW-0472">Membrane</keyword>
<dbReference type="GO" id="GO:0016779">
    <property type="term" value="F:nucleotidyltransferase activity"/>
    <property type="evidence" value="ECO:0007669"/>
    <property type="project" value="UniProtKB-KW"/>
</dbReference>
<keyword evidence="3" id="KW-0548">Nucleotidyltransferase</keyword>
<evidence type="ECO:0000313" key="4">
    <source>
        <dbReference type="Proteomes" id="UP001597068"/>
    </source>
</evidence>
<dbReference type="Gene3D" id="3.40.50.720">
    <property type="entry name" value="NAD(P)-binding Rossmann-like Domain"/>
    <property type="match status" value="1"/>
</dbReference>
<organism evidence="3 4">
    <name type="scientific">Williamsia deligens</name>
    <dbReference type="NCBI Taxonomy" id="321325"/>
    <lineage>
        <taxon>Bacteria</taxon>
        <taxon>Bacillati</taxon>
        <taxon>Actinomycetota</taxon>
        <taxon>Actinomycetes</taxon>
        <taxon>Mycobacteriales</taxon>
        <taxon>Nocardiaceae</taxon>
        <taxon>Williamsia</taxon>
    </lineage>
</organism>
<dbReference type="Proteomes" id="UP001597068">
    <property type="component" value="Unassembled WGS sequence"/>
</dbReference>
<dbReference type="RefSeq" id="WP_253647569.1">
    <property type="nucleotide sequence ID" value="NZ_BAAAMO010000002.1"/>
</dbReference>
<dbReference type="PANTHER" id="PTHR10953">
    <property type="entry name" value="UBIQUITIN-ACTIVATING ENZYME E1"/>
    <property type="match status" value="1"/>
</dbReference>
<dbReference type="NCBIfam" id="NF004281">
    <property type="entry name" value="PRK05690.1"/>
    <property type="match status" value="1"/>
</dbReference>
<dbReference type="InterPro" id="IPR036873">
    <property type="entry name" value="Rhodanese-like_dom_sf"/>
</dbReference>
<dbReference type="InterPro" id="IPR045886">
    <property type="entry name" value="ThiF/MoeB/HesA"/>
</dbReference>
<sequence>MTPLPPLVDPVATLTHDEVARYSRHLVLPDLGLAGQRRLKTARVLVIGAGGLGSPVLLYLAAAGVGTIGIVEFDVVEESNLHRQVIHGQSDIGRSKAASARDAIAETNPHVRVELHEHRLTAENAVELFGRYDLVVDGTDNFATRYLVNDAAVLARVPYVWGSIFRFEGQVSVFWDAAPDGRGLDYRDLYPDPPPAGTVPSCAEGGVLGVLCASVGSVMATEAIKLLTGVGESLLGRVMLYDAMAMRYRTVEVRRDPARTPVTALVDYEALCGVAAEPATSDAAEPDRAVQDTVSATELRARLGAGESVALIDVREPVEWDIAHIDGATLIPLGDIESGTGIDRVPRDRPAVLYCKTGIRSARALAALRRTGFTDVRHLEGGIASWTREIDPSLPVY</sequence>
<dbReference type="Pfam" id="PF00899">
    <property type="entry name" value="ThiF"/>
    <property type="match status" value="1"/>
</dbReference>
<dbReference type="SUPFAM" id="SSF69572">
    <property type="entry name" value="Activating enzymes of the ubiquitin-like proteins"/>
    <property type="match status" value="1"/>
</dbReference>
<evidence type="ECO:0000313" key="3">
    <source>
        <dbReference type="EMBL" id="MFD0924390.1"/>
    </source>
</evidence>
<dbReference type="Pfam" id="PF00581">
    <property type="entry name" value="Rhodanese"/>
    <property type="match status" value="1"/>
</dbReference>
<dbReference type="CDD" id="cd00158">
    <property type="entry name" value="RHOD"/>
    <property type="match status" value="1"/>
</dbReference>
<keyword evidence="4" id="KW-1185">Reference proteome</keyword>
<keyword evidence="3" id="KW-0808">Transferase</keyword>
<name>A0ABW3G4C7_9NOCA</name>
<dbReference type="PANTHER" id="PTHR10953:SF102">
    <property type="entry name" value="ADENYLYLTRANSFERASE AND SULFURTRANSFERASE MOCS3"/>
    <property type="match status" value="1"/>
</dbReference>
<dbReference type="InterPro" id="IPR000594">
    <property type="entry name" value="ThiF_NAD_FAD-bd"/>
</dbReference>
<dbReference type="InterPro" id="IPR035985">
    <property type="entry name" value="Ubiquitin-activating_enz"/>
</dbReference>
<reference evidence="4" key="1">
    <citation type="journal article" date="2019" name="Int. J. Syst. Evol. Microbiol.">
        <title>The Global Catalogue of Microorganisms (GCM) 10K type strain sequencing project: providing services to taxonomists for standard genome sequencing and annotation.</title>
        <authorList>
            <consortium name="The Broad Institute Genomics Platform"/>
            <consortium name="The Broad Institute Genome Sequencing Center for Infectious Disease"/>
            <person name="Wu L."/>
            <person name="Ma J."/>
        </authorList>
    </citation>
    <scope>NUCLEOTIDE SEQUENCE [LARGE SCALE GENOMIC DNA]</scope>
    <source>
        <strain evidence="4">CCUG 50873</strain>
    </source>
</reference>
<dbReference type="EMBL" id="JBHTIL010000001">
    <property type="protein sequence ID" value="MFD0924390.1"/>
    <property type="molecule type" value="Genomic_DNA"/>
</dbReference>
<dbReference type="Gene3D" id="3.40.250.10">
    <property type="entry name" value="Rhodanese-like domain"/>
    <property type="match status" value="1"/>
</dbReference>
<dbReference type="NCBIfam" id="NF005902">
    <property type="entry name" value="PRK07878.1"/>
    <property type="match status" value="1"/>
</dbReference>
<keyword evidence="1" id="KW-0812">Transmembrane</keyword>
<gene>
    <name evidence="3" type="primary">moeZ</name>
    <name evidence="3" type="ORF">ACFQ04_01445</name>
</gene>
<evidence type="ECO:0000256" key="1">
    <source>
        <dbReference type="SAM" id="Phobius"/>
    </source>
</evidence>
<dbReference type="PROSITE" id="PS50206">
    <property type="entry name" value="RHODANESE_3"/>
    <property type="match status" value="1"/>
</dbReference>
<protein>
    <submittedName>
        <fullName evidence="3">Adenylyltransferase/sulfurtransferase MoeZ</fullName>
    </submittedName>
</protein>
<keyword evidence="1" id="KW-1133">Transmembrane helix</keyword>
<feature type="domain" description="Rhodanese" evidence="2">
    <location>
        <begin position="305"/>
        <end position="395"/>
    </location>
</feature>